<evidence type="ECO:0000256" key="4">
    <source>
        <dbReference type="ARBA" id="ARBA00022475"/>
    </source>
</evidence>
<keyword evidence="3" id="KW-0813">Transport</keyword>
<dbReference type="Proteomes" id="UP001199469">
    <property type="component" value="Unassembled WGS sequence"/>
</dbReference>
<keyword evidence="7 8" id="KW-0472">Membrane</keyword>
<keyword evidence="6 8" id="KW-1133">Transmembrane helix</keyword>
<proteinExistence type="inferred from homology"/>
<feature type="transmembrane region" description="Helical" evidence="8">
    <location>
        <begin position="178"/>
        <end position="199"/>
    </location>
</feature>
<dbReference type="PANTHER" id="PTHR30472:SF24">
    <property type="entry name" value="FERRIC ENTEROBACTIN TRANSPORT SYSTEM PERMEASE PROTEIN FEPG"/>
    <property type="match status" value="1"/>
</dbReference>
<dbReference type="EMBL" id="JAJNDB010000008">
    <property type="protein sequence ID" value="MCD2197592.1"/>
    <property type="molecule type" value="Genomic_DNA"/>
</dbReference>
<feature type="transmembrane region" description="Helical" evidence="8">
    <location>
        <begin position="330"/>
        <end position="351"/>
    </location>
</feature>
<sequence>MTTRTAGHETRVPGRVPLRVGRFSTVWRLPPVVVVAVGAVGVVLAGAAVLTVGDYPVGFADVFAALVGASDRATAVIVLDLRLPEVLTGILVGAALSLAGALTQTIARNPLASPDITGITQGASAAALIAIVLGVPSGGLAGALVLPLAALVGGLGAGLLVVALAWRNGLESQRLVLVGVGVSFGLTAVVSYLLAVARIEQASQAKVWITGSLTGRGWEHVIPVGIALVVLVPTVLLASGGLGALQFGDDTARGLGVPVERARTTMLVMAAALAAVATAAAGPIEFVALVAPQVALRLTRSARPPLIASMVVGALLVVVADLVARTLLSGIGTPVGVVTAVLGGPFLLYLITRGRRETAR</sequence>
<feature type="transmembrane region" description="Helical" evidence="8">
    <location>
        <begin position="220"/>
        <end position="247"/>
    </location>
</feature>
<comment type="subcellular location">
    <subcellularLocation>
        <location evidence="1">Cell membrane</location>
        <topology evidence="1">Multi-pass membrane protein</topology>
    </subcellularLocation>
</comment>
<keyword evidence="4" id="KW-1003">Cell membrane</keyword>
<evidence type="ECO:0000256" key="5">
    <source>
        <dbReference type="ARBA" id="ARBA00022692"/>
    </source>
</evidence>
<comment type="caution">
    <text evidence="9">The sequence shown here is derived from an EMBL/GenBank/DDBJ whole genome shotgun (WGS) entry which is preliminary data.</text>
</comment>
<name>A0ABS8PH78_9PSEU</name>
<dbReference type="RefSeq" id="WP_230739735.1">
    <property type="nucleotide sequence ID" value="NZ_JAJNDB010000008.1"/>
</dbReference>
<evidence type="ECO:0000313" key="9">
    <source>
        <dbReference type="EMBL" id="MCD2197592.1"/>
    </source>
</evidence>
<evidence type="ECO:0000256" key="8">
    <source>
        <dbReference type="SAM" id="Phobius"/>
    </source>
</evidence>
<evidence type="ECO:0000256" key="6">
    <source>
        <dbReference type="ARBA" id="ARBA00022989"/>
    </source>
</evidence>
<reference evidence="9 10" key="1">
    <citation type="submission" date="2021-11" db="EMBL/GenBank/DDBJ databases">
        <title>Draft genome sequence of Actinomycetospora sp. SF1 isolated from the rhizosphere soil.</title>
        <authorList>
            <person name="Duangmal K."/>
            <person name="Chantavorakit T."/>
        </authorList>
    </citation>
    <scope>NUCLEOTIDE SEQUENCE [LARGE SCALE GENOMIC DNA]</scope>
    <source>
        <strain evidence="9 10">TBRC 5722</strain>
    </source>
</reference>
<keyword evidence="10" id="KW-1185">Reference proteome</keyword>
<dbReference type="PANTHER" id="PTHR30472">
    <property type="entry name" value="FERRIC ENTEROBACTIN TRANSPORT SYSTEM PERMEASE PROTEIN"/>
    <property type="match status" value="1"/>
</dbReference>
<feature type="transmembrane region" description="Helical" evidence="8">
    <location>
        <begin position="306"/>
        <end position="324"/>
    </location>
</feature>
<gene>
    <name evidence="9" type="ORF">LQ327_29900</name>
</gene>
<evidence type="ECO:0000256" key="7">
    <source>
        <dbReference type="ARBA" id="ARBA00023136"/>
    </source>
</evidence>
<feature type="transmembrane region" description="Helical" evidence="8">
    <location>
        <begin position="86"/>
        <end position="107"/>
    </location>
</feature>
<dbReference type="Pfam" id="PF01032">
    <property type="entry name" value="FecCD"/>
    <property type="match status" value="1"/>
</dbReference>
<keyword evidence="5 8" id="KW-0812">Transmembrane</keyword>
<feature type="transmembrane region" description="Helical" evidence="8">
    <location>
        <begin position="32"/>
        <end position="52"/>
    </location>
</feature>
<feature type="transmembrane region" description="Helical" evidence="8">
    <location>
        <begin position="119"/>
        <end position="136"/>
    </location>
</feature>
<evidence type="ECO:0000313" key="10">
    <source>
        <dbReference type="Proteomes" id="UP001199469"/>
    </source>
</evidence>
<dbReference type="Gene3D" id="1.10.3470.10">
    <property type="entry name" value="ABC transporter involved in vitamin B12 uptake, BtuC"/>
    <property type="match status" value="1"/>
</dbReference>
<organism evidence="9 10">
    <name type="scientific">Actinomycetospora endophytica</name>
    <dbReference type="NCBI Taxonomy" id="2291215"/>
    <lineage>
        <taxon>Bacteria</taxon>
        <taxon>Bacillati</taxon>
        <taxon>Actinomycetota</taxon>
        <taxon>Actinomycetes</taxon>
        <taxon>Pseudonocardiales</taxon>
        <taxon>Pseudonocardiaceae</taxon>
        <taxon>Actinomycetospora</taxon>
    </lineage>
</organism>
<evidence type="ECO:0000256" key="1">
    <source>
        <dbReference type="ARBA" id="ARBA00004651"/>
    </source>
</evidence>
<comment type="similarity">
    <text evidence="2">Belongs to the binding-protein-dependent transport system permease family. FecCD subfamily.</text>
</comment>
<dbReference type="SUPFAM" id="SSF81345">
    <property type="entry name" value="ABC transporter involved in vitamin B12 uptake, BtuC"/>
    <property type="match status" value="1"/>
</dbReference>
<accession>A0ABS8PH78</accession>
<feature type="transmembrane region" description="Helical" evidence="8">
    <location>
        <begin position="267"/>
        <end position="294"/>
    </location>
</feature>
<evidence type="ECO:0000256" key="2">
    <source>
        <dbReference type="ARBA" id="ARBA00007935"/>
    </source>
</evidence>
<feature type="transmembrane region" description="Helical" evidence="8">
    <location>
        <begin position="143"/>
        <end position="166"/>
    </location>
</feature>
<dbReference type="InterPro" id="IPR037294">
    <property type="entry name" value="ABC_BtuC-like"/>
</dbReference>
<protein>
    <submittedName>
        <fullName evidence="9">Iron ABC transporter permease</fullName>
    </submittedName>
</protein>
<evidence type="ECO:0000256" key="3">
    <source>
        <dbReference type="ARBA" id="ARBA00022448"/>
    </source>
</evidence>
<feature type="transmembrane region" description="Helical" evidence="8">
    <location>
        <begin position="58"/>
        <end position="79"/>
    </location>
</feature>
<dbReference type="CDD" id="cd06550">
    <property type="entry name" value="TM_ABC_iron-siderophores_like"/>
    <property type="match status" value="1"/>
</dbReference>
<dbReference type="InterPro" id="IPR000522">
    <property type="entry name" value="ABC_transptr_permease_BtuC"/>
</dbReference>